<keyword evidence="3" id="KW-1185">Reference proteome</keyword>
<protein>
    <submittedName>
        <fullName evidence="2">Uncharacterized protein</fullName>
    </submittedName>
</protein>
<accession>A0A9P5XUV5</accession>
<evidence type="ECO:0000313" key="2">
    <source>
        <dbReference type="EMBL" id="KAF9458177.1"/>
    </source>
</evidence>
<dbReference type="AlphaFoldDB" id="A0A9P5XUV5"/>
<evidence type="ECO:0000256" key="1">
    <source>
        <dbReference type="SAM" id="MobiDB-lite"/>
    </source>
</evidence>
<reference evidence="2" key="1">
    <citation type="submission" date="2020-11" db="EMBL/GenBank/DDBJ databases">
        <authorList>
            <consortium name="DOE Joint Genome Institute"/>
            <person name="Ahrendt S."/>
            <person name="Riley R."/>
            <person name="Andreopoulos W."/>
            <person name="Labutti K."/>
            <person name="Pangilinan J."/>
            <person name="Ruiz-Duenas F.J."/>
            <person name="Barrasa J.M."/>
            <person name="Sanchez-Garcia M."/>
            <person name="Camarero S."/>
            <person name="Miyauchi S."/>
            <person name="Serrano A."/>
            <person name="Linde D."/>
            <person name="Babiker R."/>
            <person name="Drula E."/>
            <person name="Ayuso-Fernandez I."/>
            <person name="Pacheco R."/>
            <person name="Padilla G."/>
            <person name="Ferreira P."/>
            <person name="Barriuso J."/>
            <person name="Kellner H."/>
            <person name="Castanera R."/>
            <person name="Alfaro M."/>
            <person name="Ramirez L."/>
            <person name="Pisabarro A.G."/>
            <person name="Kuo A."/>
            <person name="Tritt A."/>
            <person name="Lipzen A."/>
            <person name="He G."/>
            <person name="Yan M."/>
            <person name="Ng V."/>
            <person name="Cullen D."/>
            <person name="Martin F."/>
            <person name="Rosso M.-N."/>
            <person name="Henrissat B."/>
            <person name="Hibbett D."/>
            <person name="Martinez A.T."/>
            <person name="Grigoriev I.V."/>
        </authorList>
    </citation>
    <scope>NUCLEOTIDE SEQUENCE</scope>
    <source>
        <strain evidence="2">CBS 247.69</strain>
    </source>
</reference>
<proteinExistence type="predicted"/>
<dbReference type="Proteomes" id="UP000807353">
    <property type="component" value="Unassembled WGS sequence"/>
</dbReference>
<comment type="caution">
    <text evidence="2">The sequence shown here is derived from an EMBL/GenBank/DDBJ whole genome shotgun (WGS) entry which is preliminary data.</text>
</comment>
<gene>
    <name evidence="2" type="ORF">BDZ94DRAFT_1271440</name>
</gene>
<name>A0A9P5XUV5_9AGAR</name>
<dbReference type="OrthoDB" id="3070249at2759"/>
<evidence type="ECO:0000313" key="3">
    <source>
        <dbReference type="Proteomes" id="UP000807353"/>
    </source>
</evidence>
<organism evidence="2 3">
    <name type="scientific">Collybia nuda</name>
    <dbReference type="NCBI Taxonomy" id="64659"/>
    <lineage>
        <taxon>Eukaryota</taxon>
        <taxon>Fungi</taxon>
        <taxon>Dikarya</taxon>
        <taxon>Basidiomycota</taxon>
        <taxon>Agaricomycotina</taxon>
        <taxon>Agaricomycetes</taxon>
        <taxon>Agaricomycetidae</taxon>
        <taxon>Agaricales</taxon>
        <taxon>Tricholomatineae</taxon>
        <taxon>Clitocybaceae</taxon>
        <taxon>Collybia</taxon>
    </lineage>
</organism>
<feature type="compositionally biased region" description="Polar residues" evidence="1">
    <location>
        <begin position="116"/>
        <end position="139"/>
    </location>
</feature>
<dbReference type="EMBL" id="MU150348">
    <property type="protein sequence ID" value="KAF9458177.1"/>
    <property type="molecule type" value="Genomic_DNA"/>
</dbReference>
<sequence length="267" mass="29344">MFSCRGRHRIYASTKRARRKMEKAAVAGIRRMGEQQNGESSGVWAAAASSVPSAASATADVLAATWDKATIGPRPHTESSASNVVDRLFVYQNTTYPTDSSSELAGALTLPISAAGASSSTPPVMHPTQPTAENNISRHSSSSEDDSESDSEFDDQEEHEVSATLQPASPREISSAAENADQGPSYTGPSRYCSVKGCKLVISSDYTFKMCPSCRTRYRTYGNTKRAKWKAEREAFDRELAGLRTKEDERRRQAGERVRMRLSYFFF</sequence>
<feature type="region of interest" description="Disordered" evidence="1">
    <location>
        <begin position="116"/>
        <end position="188"/>
    </location>
</feature>
<feature type="compositionally biased region" description="Acidic residues" evidence="1">
    <location>
        <begin position="143"/>
        <end position="158"/>
    </location>
</feature>